<keyword evidence="5" id="KW-1185">Reference proteome</keyword>
<dbReference type="InterPro" id="IPR013424">
    <property type="entry name" value="Ice-binding_C"/>
</dbReference>
<sequence length="297" mass="30439">MKTKLLASLSIGAAAMLSTAPAHALFINVVNDPDPANTLVSALFGANSGINVVAGSASFVGRTTVGQEQSATYTNFNLSPNSGPGATITNPNGILLTTGNANLPTSNTTNSYSNALSQPGTGSNAQLSALSGQSTHDQNYLTFEFTVEAGFNAILANFVFASDEFPTQTVTDIFGFFVDGINYAFFPGGALVSNIPQANFQNNPVGADGYPIEYNGLTTSLLVQGLLDPTLTTHTLTIAIADTSDNIYDSAVFIGGLRAGTGSGGGIINPVPEPSILGLLGVGLAGLGALRARRRKD</sequence>
<feature type="region of interest" description="Disordered" evidence="1">
    <location>
        <begin position="107"/>
        <end position="129"/>
    </location>
</feature>
<feature type="domain" description="Ice-binding protein C-terminal" evidence="3">
    <location>
        <begin position="270"/>
        <end position="294"/>
    </location>
</feature>
<proteinExistence type="predicted"/>
<accession>A0A4R6DZL3</accession>
<dbReference type="InterPro" id="IPR049804">
    <property type="entry name" value="Choice_anch_L"/>
</dbReference>
<feature type="signal peptide" evidence="2">
    <location>
        <begin position="1"/>
        <end position="24"/>
    </location>
</feature>
<evidence type="ECO:0000256" key="2">
    <source>
        <dbReference type="SAM" id="SignalP"/>
    </source>
</evidence>
<gene>
    <name evidence="4" type="ORF">C7389_10955</name>
</gene>
<dbReference type="EMBL" id="SNVV01000009">
    <property type="protein sequence ID" value="TDN50364.1"/>
    <property type="molecule type" value="Genomic_DNA"/>
</dbReference>
<evidence type="ECO:0000256" key="1">
    <source>
        <dbReference type="SAM" id="MobiDB-lite"/>
    </source>
</evidence>
<dbReference type="Pfam" id="PF07589">
    <property type="entry name" value="PEP-CTERM"/>
    <property type="match status" value="1"/>
</dbReference>
<feature type="chain" id="PRO_5020282706" evidence="2">
    <location>
        <begin position="25"/>
        <end position="297"/>
    </location>
</feature>
<evidence type="ECO:0000313" key="5">
    <source>
        <dbReference type="Proteomes" id="UP000295129"/>
    </source>
</evidence>
<evidence type="ECO:0000259" key="3">
    <source>
        <dbReference type="Pfam" id="PF07589"/>
    </source>
</evidence>
<protein>
    <submittedName>
        <fullName evidence="4">Putative secreted protein with PEP-CTERM sorting signal</fullName>
    </submittedName>
</protein>
<comment type="caution">
    <text evidence="4">The sequence shown here is derived from an EMBL/GenBank/DDBJ whole genome shotgun (WGS) entry which is preliminary data.</text>
</comment>
<name>A0A4R6DZL3_9RHOO</name>
<dbReference type="NCBIfam" id="TIGR02595">
    <property type="entry name" value="PEP_CTERM"/>
    <property type="match status" value="1"/>
</dbReference>
<dbReference type="NCBIfam" id="NF038133">
    <property type="entry name" value="choice_anch_L"/>
    <property type="match status" value="1"/>
</dbReference>
<evidence type="ECO:0000313" key="4">
    <source>
        <dbReference type="EMBL" id="TDN50364.1"/>
    </source>
</evidence>
<dbReference type="RefSeq" id="WP_162851722.1">
    <property type="nucleotide sequence ID" value="NZ_SNVV01000009.1"/>
</dbReference>
<reference evidence="4 5" key="1">
    <citation type="submission" date="2019-03" db="EMBL/GenBank/DDBJ databases">
        <title>Genomic Encyclopedia of Type Strains, Phase IV (KMG-IV): sequencing the most valuable type-strain genomes for metagenomic binning, comparative biology and taxonomic classification.</title>
        <authorList>
            <person name="Goeker M."/>
        </authorList>
    </citation>
    <scope>NUCLEOTIDE SEQUENCE [LARGE SCALE GENOMIC DNA]</scope>
    <source>
        <strain evidence="4 5">DSM 12121</strain>
    </source>
</reference>
<dbReference type="AlphaFoldDB" id="A0A4R6DZL3"/>
<organism evidence="4 5">
    <name type="scientific">Azoarcus indigens</name>
    <dbReference type="NCBI Taxonomy" id="29545"/>
    <lineage>
        <taxon>Bacteria</taxon>
        <taxon>Pseudomonadati</taxon>
        <taxon>Pseudomonadota</taxon>
        <taxon>Betaproteobacteria</taxon>
        <taxon>Rhodocyclales</taxon>
        <taxon>Zoogloeaceae</taxon>
        <taxon>Azoarcus</taxon>
    </lineage>
</organism>
<keyword evidence="2" id="KW-0732">Signal</keyword>
<dbReference type="Proteomes" id="UP000295129">
    <property type="component" value="Unassembled WGS sequence"/>
</dbReference>